<protein>
    <recommendedName>
        <fullName evidence="3">phosphatidylserine decarboxylase</fullName>
        <ecNumber evidence="3">4.1.1.65</ecNumber>
    </recommendedName>
</protein>
<evidence type="ECO:0000256" key="7">
    <source>
        <dbReference type="ARBA" id="ARBA00023145"/>
    </source>
</evidence>
<dbReference type="PANTHER" id="PTHR10067:SF6">
    <property type="entry name" value="PHOSPHATIDYLSERINE DECARBOXYLASE PROENZYME, MITOCHONDRIAL"/>
    <property type="match status" value="1"/>
</dbReference>
<keyword evidence="9" id="KW-0456">Lyase</keyword>
<dbReference type="Pfam" id="PF02666">
    <property type="entry name" value="PS_Dcarbxylase"/>
    <property type="match status" value="1"/>
</dbReference>
<evidence type="ECO:0000256" key="9">
    <source>
        <dbReference type="ARBA" id="ARBA00023239"/>
    </source>
</evidence>
<dbReference type="Proteomes" id="UP000605427">
    <property type="component" value="Unassembled WGS sequence"/>
</dbReference>
<keyword evidence="5" id="KW-0210">Decarboxylase</keyword>
<accession>A0ABQ1ZHY2</accession>
<keyword evidence="8" id="KW-0594">Phospholipid biosynthesis</keyword>
<comment type="pathway">
    <text evidence="12">Phospholipid metabolism; phosphatidylethanolamine biosynthesis.</text>
</comment>
<keyword evidence="4" id="KW-0444">Lipid biosynthesis</keyword>
<evidence type="ECO:0000256" key="1">
    <source>
        <dbReference type="ARBA" id="ARBA00001928"/>
    </source>
</evidence>
<evidence type="ECO:0000256" key="12">
    <source>
        <dbReference type="ARBA" id="ARBA00024326"/>
    </source>
</evidence>
<dbReference type="InterPro" id="IPR033177">
    <property type="entry name" value="PSD-B"/>
</dbReference>
<keyword evidence="14" id="KW-1185">Reference proteome</keyword>
<keyword evidence="7" id="KW-0865">Zymogen</keyword>
<evidence type="ECO:0000256" key="11">
    <source>
        <dbReference type="ARBA" id="ARBA00023317"/>
    </source>
</evidence>
<organism evidence="13 14">
    <name type="scientific">Saccharibacillus endophyticus</name>
    <dbReference type="NCBI Taxonomy" id="2060666"/>
    <lineage>
        <taxon>Bacteria</taxon>
        <taxon>Bacillati</taxon>
        <taxon>Bacillota</taxon>
        <taxon>Bacilli</taxon>
        <taxon>Bacillales</taxon>
        <taxon>Paenibacillaceae</taxon>
        <taxon>Saccharibacillus</taxon>
    </lineage>
</organism>
<keyword evidence="10" id="KW-1208">Phospholipid metabolism</keyword>
<proteinExistence type="predicted"/>
<comment type="caution">
    <text evidence="13">The sequence shown here is derived from an EMBL/GenBank/DDBJ whole genome shotgun (WGS) entry which is preliminary data.</text>
</comment>
<evidence type="ECO:0000256" key="8">
    <source>
        <dbReference type="ARBA" id="ARBA00023209"/>
    </source>
</evidence>
<dbReference type="EMBL" id="BMDD01000001">
    <property type="protein sequence ID" value="GGH67570.1"/>
    <property type="molecule type" value="Genomic_DNA"/>
</dbReference>
<evidence type="ECO:0000256" key="10">
    <source>
        <dbReference type="ARBA" id="ARBA00023264"/>
    </source>
</evidence>
<dbReference type="EC" id="4.1.1.65" evidence="3"/>
<dbReference type="NCBIfam" id="TIGR00163">
    <property type="entry name" value="PS_decarb"/>
    <property type="match status" value="1"/>
</dbReference>
<evidence type="ECO:0000256" key="6">
    <source>
        <dbReference type="ARBA" id="ARBA00023098"/>
    </source>
</evidence>
<evidence type="ECO:0000256" key="5">
    <source>
        <dbReference type="ARBA" id="ARBA00022793"/>
    </source>
</evidence>
<comment type="cofactor">
    <cofactor evidence="1">
        <name>pyruvate</name>
        <dbReference type="ChEBI" id="CHEBI:15361"/>
    </cofactor>
</comment>
<dbReference type="PANTHER" id="PTHR10067">
    <property type="entry name" value="PHOSPHATIDYLSERINE DECARBOXYLASE"/>
    <property type="match status" value="1"/>
</dbReference>
<dbReference type="InterPro" id="IPR003817">
    <property type="entry name" value="PS_Dcarbxylase"/>
</dbReference>
<evidence type="ECO:0000313" key="14">
    <source>
        <dbReference type="Proteomes" id="UP000605427"/>
    </source>
</evidence>
<name>A0ABQ1ZHY2_9BACL</name>
<comment type="pathway">
    <text evidence="2">Lipid metabolism.</text>
</comment>
<evidence type="ECO:0000256" key="4">
    <source>
        <dbReference type="ARBA" id="ARBA00022516"/>
    </source>
</evidence>
<keyword evidence="11" id="KW-0670">Pyruvate</keyword>
<dbReference type="RefSeq" id="WP_172237454.1">
    <property type="nucleotide sequence ID" value="NZ_BMDD01000001.1"/>
</dbReference>
<reference evidence="14" key="1">
    <citation type="journal article" date="2019" name="Int. J. Syst. Evol. Microbiol.">
        <title>The Global Catalogue of Microorganisms (GCM) 10K type strain sequencing project: providing services to taxonomists for standard genome sequencing and annotation.</title>
        <authorList>
            <consortium name="The Broad Institute Genomics Platform"/>
            <consortium name="The Broad Institute Genome Sequencing Center for Infectious Disease"/>
            <person name="Wu L."/>
            <person name="Ma J."/>
        </authorList>
    </citation>
    <scope>NUCLEOTIDE SEQUENCE [LARGE SCALE GENOMIC DNA]</scope>
    <source>
        <strain evidence="14">CCM 8702</strain>
    </source>
</reference>
<evidence type="ECO:0000256" key="2">
    <source>
        <dbReference type="ARBA" id="ARBA00005189"/>
    </source>
</evidence>
<evidence type="ECO:0000256" key="3">
    <source>
        <dbReference type="ARBA" id="ARBA00012243"/>
    </source>
</evidence>
<sequence length="285" mass="32108">MQIIERGKGILYRLLMRVLGGKLCSGTLKRFCDSRFSRHLIPAFVKIYAISEKEIEQPLTAFRSLSDFFIREIHPSRRPIDGDYSAIVSPVDGYVQSFGDIAEDQRFEVKGKSYSFEELTSLKAGSSNYGGGKFIILYLSPAQYHRFHSPLAGEGAQVAELGRRSMPVNRNGWKYGGRLLSFNHRVVFRIRRRSAGMMMIAVGALNVNSVIQSNSCPFWEKGQEVGYFSFGSTVVCLFEKGAAEWIEGLKEEAYVQVGERLANWQCPDSTEGGYGFDEKSTDCRR</sequence>
<gene>
    <name evidence="13" type="primary">psd</name>
    <name evidence="13" type="ORF">GCM10007362_00690</name>
</gene>
<keyword evidence="6" id="KW-0443">Lipid metabolism</keyword>
<evidence type="ECO:0000313" key="13">
    <source>
        <dbReference type="EMBL" id="GGH67570.1"/>
    </source>
</evidence>